<reference evidence="3" key="1">
    <citation type="submission" date="2022-11" db="UniProtKB">
        <authorList>
            <consortium name="WormBaseParasite"/>
        </authorList>
    </citation>
    <scope>IDENTIFICATION</scope>
</reference>
<evidence type="ECO:0000256" key="1">
    <source>
        <dbReference type="SAM" id="MobiDB-lite"/>
    </source>
</evidence>
<dbReference type="WBParaSite" id="sdigi.contig30.g2253.t1">
    <property type="protein sequence ID" value="sdigi.contig30.g2253.t1"/>
    <property type="gene ID" value="sdigi.contig30.g2253"/>
</dbReference>
<feature type="compositionally biased region" description="Polar residues" evidence="1">
    <location>
        <begin position="34"/>
        <end position="45"/>
    </location>
</feature>
<evidence type="ECO:0000313" key="2">
    <source>
        <dbReference type="Proteomes" id="UP000887581"/>
    </source>
</evidence>
<proteinExistence type="predicted"/>
<organism evidence="2 3">
    <name type="scientific">Setaria digitata</name>
    <dbReference type="NCBI Taxonomy" id="48799"/>
    <lineage>
        <taxon>Eukaryota</taxon>
        <taxon>Metazoa</taxon>
        <taxon>Ecdysozoa</taxon>
        <taxon>Nematoda</taxon>
        <taxon>Chromadorea</taxon>
        <taxon>Rhabditida</taxon>
        <taxon>Spirurina</taxon>
        <taxon>Spiruromorpha</taxon>
        <taxon>Filarioidea</taxon>
        <taxon>Setariidae</taxon>
        <taxon>Setaria</taxon>
    </lineage>
</organism>
<dbReference type="AlphaFoldDB" id="A0A915PTJ2"/>
<protein>
    <submittedName>
        <fullName evidence="3">Uncharacterized protein</fullName>
    </submittedName>
</protein>
<dbReference type="Proteomes" id="UP000887581">
    <property type="component" value="Unplaced"/>
</dbReference>
<feature type="region of interest" description="Disordered" evidence="1">
    <location>
        <begin position="18"/>
        <end position="45"/>
    </location>
</feature>
<accession>A0A915PTJ2</accession>
<keyword evidence="2" id="KW-1185">Reference proteome</keyword>
<evidence type="ECO:0000313" key="3">
    <source>
        <dbReference type="WBParaSite" id="sdigi.contig30.g2253.t1"/>
    </source>
</evidence>
<name>A0A915PTJ2_9BILA</name>
<sequence>MGEDTLCVMAGVVERIPNMSLSGSEARGPKQISGDGSSLINSNAG</sequence>